<evidence type="ECO:0000313" key="3">
    <source>
        <dbReference type="Proteomes" id="UP000007431"/>
    </source>
</evidence>
<dbReference type="InParanoid" id="D8QER0"/>
<organism evidence="3">
    <name type="scientific">Schizophyllum commune (strain H4-8 / FGSC 9210)</name>
    <name type="common">Split gill fungus</name>
    <dbReference type="NCBI Taxonomy" id="578458"/>
    <lineage>
        <taxon>Eukaryota</taxon>
        <taxon>Fungi</taxon>
        <taxon>Dikarya</taxon>
        <taxon>Basidiomycota</taxon>
        <taxon>Agaricomycotina</taxon>
        <taxon>Agaricomycetes</taxon>
        <taxon>Agaricomycetidae</taxon>
        <taxon>Agaricales</taxon>
        <taxon>Schizophyllaceae</taxon>
        <taxon>Schizophyllum</taxon>
    </lineage>
</organism>
<keyword evidence="3" id="KW-1185">Reference proteome</keyword>
<gene>
    <name evidence="2" type="ORF">SCHCODRAFT_237219</name>
</gene>
<feature type="region of interest" description="Disordered" evidence="1">
    <location>
        <begin position="183"/>
        <end position="223"/>
    </location>
</feature>
<dbReference type="HOGENOM" id="CLU_953617_0_0_1"/>
<dbReference type="KEGG" id="scm:SCHCO_02512268"/>
<sequence>MSSPPIKEIVRGIRFDLDNAPAVLQDFDDNRLPDICVADGYKGSREDYAKMLISIGTGYLVEALSNHVIELQLKYRIQFDILRLQRRILTYDCLAAISYYWLSDYTVELPGVYKWQKRMVFRLIAFFHNLRVTSPQDFNDAFDAVFGLLIDQLAGRDDYKDFGIGVDADQIWLSELEYRKRKRPETVRNEQEQSQEPAEFCPKKVKPDSNTASASRTTEDDEDARAFLEEQELIEQRLVKNLTLETVRKPPMNVRKQRREWDSANSLTVTLALARAQASPALMESEFADKTW</sequence>
<protein>
    <submittedName>
        <fullName evidence="2">Uncharacterized protein</fullName>
    </submittedName>
</protein>
<dbReference type="Proteomes" id="UP000007431">
    <property type="component" value="Unassembled WGS sequence"/>
</dbReference>
<dbReference type="AlphaFoldDB" id="D8QER0"/>
<dbReference type="EMBL" id="GL377310">
    <property type="protein sequence ID" value="EFI94210.1"/>
    <property type="molecule type" value="Genomic_DNA"/>
</dbReference>
<accession>D8QER0</accession>
<evidence type="ECO:0000256" key="1">
    <source>
        <dbReference type="SAM" id="MobiDB-lite"/>
    </source>
</evidence>
<dbReference type="RefSeq" id="XP_003029113.1">
    <property type="nucleotide sequence ID" value="XM_003029067.1"/>
</dbReference>
<name>D8QER0_SCHCM</name>
<dbReference type="GeneID" id="9593863"/>
<evidence type="ECO:0000313" key="2">
    <source>
        <dbReference type="EMBL" id="EFI94210.1"/>
    </source>
</evidence>
<dbReference type="VEuPathDB" id="FungiDB:SCHCODRAFT_02512268"/>
<proteinExistence type="predicted"/>
<reference evidence="2 3" key="1">
    <citation type="journal article" date="2010" name="Nat. Biotechnol.">
        <title>Genome sequence of the model mushroom Schizophyllum commune.</title>
        <authorList>
            <person name="Ohm R.A."/>
            <person name="de Jong J.F."/>
            <person name="Lugones L.G."/>
            <person name="Aerts A."/>
            <person name="Kothe E."/>
            <person name="Stajich J.E."/>
            <person name="de Vries R.P."/>
            <person name="Record E."/>
            <person name="Levasseur A."/>
            <person name="Baker S.E."/>
            <person name="Bartholomew K.A."/>
            <person name="Coutinho P.M."/>
            <person name="Erdmann S."/>
            <person name="Fowler T.J."/>
            <person name="Gathman A.C."/>
            <person name="Lombard V."/>
            <person name="Henrissat B."/>
            <person name="Knabe N."/>
            <person name="Kuees U."/>
            <person name="Lilly W.W."/>
            <person name="Lindquist E."/>
            <person name="Lucas S."/>
            <person name="Magnuson J.K."/>
            <person name="Piumi F."/>
            <person name="Raudaskoski M."/>
            <person name="Salamov A."/>
            <person name="Schmutz J."/>
            <person name="Schwarze F.W.M.R."/>
            <person name="vanKuyk P.A."/>
            <person name="Horton J.S."/>
            <person name="Grigoriev I.V."/>
            <person name="Woesten H.A.B."/>
        </authorList>
    </citation>
    <scope>NUCLEOTIDE SEQUENCE [LARGE SCALE GENOMIC DNA]</scope>
    <source>
        <strain evidence="3">H4-8 / FGSC 9210</strain>
    </source>
</reference>
<dbReference type="OrthoDB" id="10648038at2759"/>